<dbReference type="EMBL" id="FNJL01000017">
    <property type="protein sequence ID" value="SDP59800.1"/>
    <property type="molecule type" value="Genomic_DNA"/>
</dbReference>
<dbReference type="Gene3D" id="3.90.550.10">
    <property type="entry name" value="Spore Coat Polysaccharide Biosynthesis Protein SpsA, Chain A"/>
    <property type="match status" value="1"/>
</dbReference>
<feature type="domain" description="Glycosyltransferase 2-like" evidence="1">
    <location>
        <begin position="19"/>
        <end position="151"/>
    </location>
</feature>
<keyword evidence="3" id="KW-1185">Reference proteome</keyword>
<keyword evidence="2" id="KW-0808">Transferase</keyword>
<dbReference type="PANTHER" id="PTHR22916:SF3">
    <property type="entry name" value="UDP-GLCNAC:BETAGAL BETA-1,3-N-ACETYLGLUCOSAMINYLTRANSFERASE-LIKE PROTEIN 1"/>
    <property type="match status" value="1"/>
</dbReference>
<dbReference type="Pfam" id="PF00535">
    <property type="entry name" value="Glycos_transf_2"/>
    <property type="match status" value="1"/>
</dbReference>
<evidence type="ECO:0000313" key="3">
    <source>
        <dbReference type="Proteomes" id="UP000199317"/>
    </source>
</evidence>
<dbReference type="RefSeq" id="WP_092835587.1">
    <property type="nucleotide sequence ID" value="NZ_FNJL01000017.1"/>
</dbReference>
<name>A0A1H0U175_9BURK</name>
<gene>
    <name evidence="2" type="ORF">SAMN04489708_11754</name>
</gene>
<dbReference type="SUPFAM" id="SSF53448">
    <property type="entry name" value="Nucleotide-diphospho-sugar transferases"/>
    <property type="match status" value="1"/>
</dbReference>
<protein>
    <submittedName>
        <fullName evidence="2">Glycosyl transferase family 2</fullName>
    </submittedName>
</protein>
<organism evidence="2 3">
    <name type="scientific">Paracidovorax cattleyae</name>
    <dbReference type="NCBI Taxonomy" id="80868"/>
    <lineage>
        <taxon>Bacteria</taxon>
        <taxon>Pseudomonadati</taxon>
        <taxon>Pseudomonadota</taxon>
        <taxon>Betaproteobacteria</taxon>
        <taxon>Burkholderiales</taxon>
        <taxon>Comamonadaceae</taxon>
        <taxon>Paracidovorax</taxon>
    </lineage>
</organism>
<proteinExistence type="predicted"/>
<dbReference type="AlphaFoldDB" id="A0A1H0U175"/>
<dbReference type="PANTHER" id="PTHR22916">
    <property type="entry name" value="GLYCOSYLTRANSFERASE"/>
    <property type="match status" value="1"/>
</dbReference>
<dbReference type="CDD" id="cd00761">
    <property type="entry name" value="Glyco_tranf_GTA_type"/>
    <property type="match status" value="1"/>
</dbReference>
<dbReference type="GO" id="GO:0016758">
    <property type="term" value="F:hexosyltransferase activity"/>
    <property type="evidence" value="ECO:0007669"/>
    <property type="project" value="UniProtKB-ARBA"/>
</dbReference>
<dbReference type="OrthoDB" id="9815923at2"/>
<accession>A0A1H0U175</accession>
<evidence type="ECO:0000313" key="2">
    <source>
        <dbReference type="EMBL" id="SDP59800.1"/>
    </source>
</evidence>
<dbReference type="InterPro" id="IPR029044">
    <property type="entry name" value="Nucleotide-diphossugar_trans"/>
</dbReference>
<sequence>MTFSASPVAACTAATSWLSVLVPVFNVREYLAECVESVLAQAPAGAGVEVLLLDDCSTDGSAEVMAALDARWPGRLRLMRHERNAGLSAARNTMIAAARGDYLWFLDSDDKLLPGAIAGLSEVVRLHAPDAVLCDFTVWRERPRLKHRLRGEGHRGSFDGPHATLRPGGPELLAGLLSTGQLHAWSKITRRGLWPDAVRFPAGRYFEDMATMPLALLGARSYWHAPRPWVAYRQRGGSILATMTLPKALDQSAALRAFSEALRGRPEAGDAALRFALAHQSARNLTGAMRVVARAAGQPGADAAALDATADRIRADFAAVSPLPADALARAYLRRGWWLRRMKFLRAHALRPQ</sequence>
<dbReference type="InterPro" id="IPR001173">
    <property type="entry name" value="Glyco_trans_2-like"/>
</dbReference>
<reference evidence="3" key="1">
    <citation type="submission" date="2016-10" db="EMBL/GenBank/DDBJ databases">
        <authorList>
            <person name="Varghese N."/>
            <person name="Submissions S."/>
        </authorList>
    </citation>
    <scope>NUCLEOTIDE SEQUENCE [LARGE SCALE GENOMIC DNA]</scope>
    <source>
        <strain evidence="3">DSM 17101</strain>
    </source>
</reference>
<dbReference type="Proteomes" id="UP000199317">
    <property type="component" value="Unassembled WGS sequence"/>
</dbReference>
<evidence type="ECO:0000259" key="1">
    <source>
        <dbReference type="Pfam" id="PF00535"/>
    </source>
</evidence>